<comment type="caution">
    <text evidence="2">The sequence shown here is derived from an EMBL/GenBank/DDBJ whole genome shotgun (WGS) entry which is preliminary data.</text>
</comment>
<proteinExistence type="predicted"/>
<evidence type="ECO:0000313" key="2">
    <source>
        <dbReference type="EMBL" id="RVU38328.1"/>
    </source>
</evidence>
<accession>A0A3S2VR07</accession>
<organism evidence="2 3">
    <name type="scientific">Hwanghaeella grinnelliae</name>
    <dbReference type="NCBI Taxonomy" id="2500179"/>
    <lineage>
        <taxon>Bacteria</taxon>
        <taxon>Pseudomonadati</taxon>
        <taxon>Pseudomonadota</taxon>
        <taxon>Alphaproteobacteria</taxon>
        <taxon>Rhodospirillales</taxon>
        <taxon>Rhodospirillaceae</taxon>
        <taxon>Hwanghaeella</taxon>
    </lineage>
</organism>
<reference evidence="3" key="1">
    <citation type="submission" date="2019-01" db="EMBL/GenBank/DDBJ databases">
        <title>Gri0909 isolated from a small marine red alga.</title>
        <authorList>
            <person name="Kim J."/>
            <person name="Jeong S.E."/>
            <person name="Jeon C.O."/>
        </authorList>
    </citation>
    <scope>NUCLEOTIDE SEQUENCE [LARGE SCALE GENOMIC DNA]</scope>
    <source>
        <strain evidence="3">Gri0909</strain>
    </source>
</reference>
<dbReference type="OrthoDB" id="7173889at2"/>
<dbReference type="Proteomes" id="UP000287447">
    <property type="component" value="Unassembled WGS sequence"/>
</dbReference>
<dbReference type="Pfam" id="PF13770">
    <property type="entry name" value="DUF4169"/>
    <property type="match status" value="1"/>
</dbReference>
<keyword evidence="3" id="KW-1185">Reference proteome</keyword>
<protein>
    <submittedName>
        <fullName evidence="2">DUF4169 family protein</fullName>
    </submittedName>
</protein>
<gene>
    <name evidence="2" type="ORF">EOI86_03285</name>
</gene>
<sequence length="68" mass="7813">MGTVVNLRNHRKRKVREKREKQADDNRILFGLSKLEKEQSAARKSREDGLLDGKKRDDRPADGPPETA</sequence>
<dbReference type="InterPro" id="IPR025227">
    <property type="entry name" value="DUF4169"/>
</dbReference>
<dbReference type="AlphaFoldDB" id="A0A3S2VR07"/>
<evidence type="ECO:0000313" key="3">
    <source>
        <dbReference type="Proteomes" id="UP000287447"/>
    </source>
</evidence>
<name>A0A3S2VR07_9PROT</name>
<feature type="compositionally biased region" description="Basic and acidic residues" evidence="1">
    <location>
        <begin position="17"/>
        <end position="27"/>
    </location>
</feature>
<dbReference type="EMBL" id="SADE01000001">
    <property type="protein sequence ID" value="RVU38328.1"/>
    <property type="molecule type" value="Genomic_DNA"/>
</dbReference>
<dbReference type="RefSeq" id="WP_127763700.1">
    <property type="nucleotide sequence ID" value="NZ_SADE01000001.1"/>
</dbReference>
<feature type="region of interest" description="Disordered" evidence="1">
    <location>
        <begin position="1"/>
        <end position="68"/>
    </location>
</feature>
<feature type="compositionally biased region" description="Basic and acidic residues" evidence="1">
    <location>
        <begin position="34"/>
        <end position="61"/>
    </location>
</feature>
<evidence type="ECO:0000256" key="1">
    <source>
        <dbReference type="SAM" id="MobiDB-lite"/>
    </source>
</evidence>